<evidence type="ECO:0000313" key="1">
    <source>
        <dbReference type="EMBL" id="KAJ7535256.1"/>
    </source>
</evidence>
<sequence length="111" mass="12658">MERRLEGAMNWRNSCIKLLLLIMLVSSSTGQLTASFYDVSCPDVQATVKKVIRQALQTDSRIGASPLRLHFHDCFVNVRIASHSRTKFPSFNLPSHYYLVHRIICLIIPIT</sequence>
<dbReference type="Proteomes" id="UP001162992">
    <property type="component" value="Chromosome 12"/>
</dbReference>
<evidence type="ECO:0000313" key="2">
    <source>
        <dbReference type="Proteomes" id="UP001162992"/>
    </source>
</evidence>
<accession>A0ACC2BZP4</accession>
<keyword evidence="2" id="KW-1185">Reference proteome</keyword>
<protein>
    <submittedName>
        <fullName evidence="1">Uncharacterized protein</fullName>
    </submittedName>
</protein>
<proteinExistence type="predicted"/>
<gene>
    <name evidence="1" type="ORF">O6H91_12G025000</name>
</gene>
<comment type="caution">
    <text evidence="1">The sequence shown here is derived from an EMBL/GenBank/DDBJ whole genome shotgun (WGS) entry which is preliminary data.</text>
</comment>
<name>A0ACC2BZP4_DIPCM</name>
<dbReference type="EMBL" id="CM055103">
    <property type="protein sequence ID" value="KAJ7535256.1"/>
    <property type="molecule type" value="Genomic_DNA"/>
</dbReference>
<reference evidence="2" key="1">
    <citation type="journal article" date="2024" name="Proc. Natl. Acad. Sci. U.S.A.">
        <title>Extraordinary preservation of gene collinearity over three hundred million years revealed in homosporous lycophytes.</title>
        <authorList>
            <person name="Li C."/>
            <person name="Wickell D."/>
            <person name="Kuo L.Y."/>
            <person name="Chen X."/>
            <person name="Nie B."/>
            <person name="Liao X."/>
            <person name="Peng D."/>
            <person name="Ji J."/>
            <person name="Jenkins J."/>
            <person name="Williams M."/>
            <person name="Shu S."/>
            <person name="Plott C."/>
            <person name="Barry K."/>
            <person name="Rajasekar S."/>
            <person name="Grimwood J."/>
            <person name="Han X."/>
            <person name="Sun S."/>
            <person name="Hou Z."/>
            <person name="He W."/>
            <person name="Dai G."/>
            <person name="Sun C."/>
            <person name="Schmutz J."/>
            <person name="Leebens-Mack J.H."/>
            <person name="Li F.W."/>
            <person name="Wang L."/>
        </authorList>
    </citation>
    <scope>NUCLEOTIDE SEQUENCE [LARGE SCALE GENOMIC DNA]</scope>
    <source>
        <strain evidence="2">cv. PW_Plant_1</strain>
    </source>
</reference>
<organism evidence="1 2">
    <name type="scientific">Diphasiastrum complanatum</name>
    <name type="common">Issler's clubmoss</name>
    <name type="synonym">Lycopodium complanatum</name>
    <dbReference type="NCBI Taxonomy" id="34168"/>
    <lineage>
        <taxon>Eukaryota</taxon>
        <taxon>Viridiplantae</taxon>
        <taxon>Streptophyta</taxon>
        <taxon>Embryophyta</taxon>
        <taxon>Tracheophyta</taxon>
        <taxon>Lycopodiopsida</taxon>
        <taxon>Lycopodiales</taxon>
        <taxon>Lycopodiaceae</taxon>
        <taxon>Lycopodioideae</taxon>
        <taxon>Diphasiastrum</taxon>
    </lineage>
</organism>